<dbReference type="KEGG" id="adp:NCTC12871_00922"/>
<reference evidence="7 8" key="1">
    <citation type="submission" date="2018-12" db="EMBL/GenBank/DDBJ databases">
        <authorList>
            <consortium name="Pathogen Informatics"/>
        </authorList>
    </citation>
    <scope>NUCLEOTIDE SEQUENCE [LARGE SCALE GENOMIC DNA]</scope>
    <source>
        <strain evidence="7 8">NCTC12871</strain>
    </source>
</reference>
<evidence type="ECO:0000256" key="3">
    <source>
        <dbReference type="ARBA" id="ARBA00023136"/>
    </source>
</evidence>
<dbReference type="RefSeq" id="WP_126599413.1">
    <property type="nucleotide sequence ID" value="NZ_LR134510.1"/>
</dbReference>
<dbReference type="GO" id="GO:0009279">
    <property type="term" value="C:cell outer membrane"/>
    <property type="evidence" value="ECO:0007669"/>
    <property type="project" value="UniProtKB-SubCell"/>
</dbReference>
<sequence>MRKMAFLVAISTLTMALVGCGVKGPLYFPAQQSNQQAQQPINQ</sequence>
<dbReference type="AlphaFoldDB" id="A0A448TUD8"/>
<proteinExistence type="predicted"/>
<dbReference type="EMBL" id="LR134510">
    <property type="protein sequence ID" value="VEJ09461.1"/>
    <property type="molecule type" value="Genomic_DNA"/>
</dbReference>
<dbReference type="Pfam" id="PF13627">
    <property type="entry name" value="LptM_cons"/>
    <property type="match status" value="1"/>
</dbReference>
<comment type="subcellular location">
    <subcellularLocation>
        <location evidence="1">Cell outer membrane</location>
        <topology evidence="1">Lipid-anchor</topology>
    </subcellularLocation>
</comment>
<name>A0A448TUD8_9PAST</name>
<keyword evidence="6 7" id="KW-0449">Lipoprotein</keyword>
<evidence type="ECO:0000256" key="1">
    <source>
        <dbReference type="ARBA" id="ARBA00004459"/>
    </source>
</evidence>
<accession>A0A448TUD8</accession>
<keyword evidence="3" id="KW-0472">Membrane</keyword>
<evidence type="ECO:0000256" key="2">
    <source>
        <dbReference type="ARBA" id="ARBA00022729"/>
    </source>
</evidence>
<organism evidence="7 8">
    <name type="scientific">Actinobacillus delphinicola</name>
    <dbReference type="NCBI Taxonomy" id="51161"/>
    <lineage>
        <taxon>Bacteria</taxon>
        <taxon>Pseudomonadati</taxon>
        <taxon>Pseudomonadota</taxon>
        <taxon>Gammaproteobacteria</taxon>
        <taxon>Pasteurellales</taxon>
        <taxon>Pasteurellaceae</taxon>
        <taxon>Actinobacillus</taxon>
    </lineage>
</organism>
<evidence type="ECO:0000256" key="6">
    <source>
        <dbReference type="ARBA" id="ARBA00023288"/>
    </source>
</evidence>
<dbReference type="PROSITE" id="PS51257">
    <property type="entry name" value="PROKAR_LIPOPROTEIN"/>
    <property type="match status" value="1"/>
</dbReference>
<dbReference type="NCBIfam" id="NF047847">
    <property type="entry name" value="SS_mature_LptM"/>
    <property type="match status" value="1"/>
</dbReference>
<dbReference type="InterPro" id="IPR032831">
    <property type="entry name" value="LptM_cons"/>
</dbReference>
<keyword evidence="5" id="KW-0998">Cell outer membrane</keyword>
<dbReference type="Proteomes" id="UP000279799">
    <property type="component" value="Chromosome"/>
</dbReference>
<keyword evidence="4" id="KW-0564">Palmitate</keyword>
<evidence type="ECO:0000313" key="7">
    <source>
        <dbReference type="EMBL" id="VEJ09461.1"/>
    </source>
</evidence>
<gene>
    <name evidence="7" type="ORF">NCTC12871_00922</name>
</gene>
<keyword evidence="8" id="KW-1185">Reference proteome</keyword>
<evidence type="ECO:0000313" key="8">
    <source>
        <dbReference type="Proteomes" id="UP000279799"/>
    </source>
</evidence>
<evidence type="ECO:0000256" key="5">
    <source>
        <dbReference type="ARBA" id="ARBA00023237"/>
    </source>
</evidence>
<protein>
    <submittedName>
        <fullName evidence="7">Predicted small periplasmic lipoprotein</fullName>
    </submittedName>
</protein>
<evidence type="ECO:0000256" key="4">
    <source>
        <dbReference type="ARBA" id="ARBA00023139"/>
    </source>
</evidence>
<keyword evidence="2" id="KW-0732">Signal</keyword>